<keyword evidence="4" id="KW-1185">Reference proteome</keyword>
<evidence type="ECO:0000313" key="3">
    <source>
        <dbReference type="EMBL" id="KND02117.1"/>
    </source>
</evidence>
<dbReference type="Gene3D" id="3.40.50.410">
    <property type="entry name" value="von Willebrand factor, type A domain"/>
    <property type="match status" value="1"/>
</dbReference>
<protein>
    <recommendedName>
        <fullName evidence="2">vWA found in TerF C terminus domain-containing protein</fullName>
    </recommendedName>
</protein>
<dbReference type="InterPro" id="IPR019303">
    <property type="entry name" value="vWA_TerF_C"/>
</dbReference>
<organism evidence="3 4">
    <name type="scientific">Spizellomyces punctatus (strain DAOM BR117)</name>
    <dbReference type="NCBI Taxonomy" id="645134"/>
    <lineage>
        <taxon>Eukaryota</taxon>
        <taxon>Fungi</taxon>
        <taxon>Fungi incertae sedis</taxon>
        <taxon>Chytridiomycota</taxon>
        <taxon>Chytridiomycota incertae sedis</taxon>
        <taxon>Chytridiomycetes</taxon>
        <taxon>Spizellomycetales</taxon>
        <taxon>Spizellomycetaceae</taxon>
        <taxon>Spizellomyces</taxon>
    </lineage>
</organism>
<gene>
    <name evidence="3" type="ORF">SPPG_02612</name>
</gene>
<dbReference type="InterPro" id="IPR036465">
    <property type="entry name" value="vWFA_dom_sf"/>
</dbReference>
<dbReference type="PANTHER" id="PTHR34706">
    <property type="entry name" value="SLR1338 PROTEIN"/>
    <property type="match status" value="1"/>
</dbReference>
<feature type="compositionally biased region" description="Pro residues" evidence="1">
    <location>
        <begin position="139"/>
        <end position="156"/>
    </location>
</feature>
<feature type="region of interest" description="Disordered" evidence="1">
    <location>
        <begin position="1"/>
        <end position="224"/>
    </location>
</feature>
<proteinExistence type="predicted"/>
<feature type="compositionally biased region" description="Low complexity" evidence="1">
    <location>
        <begin position="177"/>
        <end position="192"/>
    </location>
</feature>
<feature type="compositionally biased region" description="Pro residues" evidence="1">
    <location>
        <begin position="111"/>
        <end position="126"/>
    </location>
</feature>
<feature type="compositionally biased region" description="Pro residues" evidence="1">
    <location>
        <begin position="40"/>
        <end position="55"/>
    </location>
</feature>
<dbReference type="SUPFAM" id="SSF53300">
    <property type="entry name" value="vWA-like"/>
    <property type="match status" value="1"/>
</dbReference>
<feature type="compositionally biased region" description="Low complexity" evidence="1">
    <location>
        <begin position="199"/>
        <end position="208"/>
    </location>
</feature>
<dbReference type="AlphaFoldDB" id="A0A0L0HLZ3"/>
<dbReference type="eggNOG" id="ENOG502QUI6">
    <property type="taxonomic scope" value="Eukaryota"/>
</dbReference>
<dbReference type="OrthoDB" id="2142040at2759"/>
<dbReference type="GeneID" id="27686185"/>
<reference evidence="3 4" key="1">
    <citation type="submission" date="2009-08" db="EMBL/GenBank/DDBJ databases">
        <title>The Genome Sequence of Spizellomyces punctatus strain DAOM BR117.</title>
        <authorList>
            <consortium name="The Broad Institute Genome Sequencing Platform"/>
            <person name="Russ C."/>
            <person name="Cuomo C."/>
            <person name="Shea T."/>
            <person name="Young S.K."/>
            <person name="Zeng Q."/>
            <person name="Koehrsen M."/>
            <person name="Haas B."/>
            <person name="Borodovsky M."/>
            <person name="Guigo R."/>
            <person name="Alvarado L."/>
            <person name="Berlin A."/>
            <person name="Bochicchio J."/>
            <person name="Borenstein D."/>
            <person name="Chapman S."/>
            <person name="Chen Z."/>
            <person name="Engels R."/>
            <person name="Freedman E."/>
            <person name="Gellesch M."/>
            <person name="Goldberg J."/>
            <person name="Griggs A."/>
            <person name="Gujja S."/>
            <person name="Heiman D."/>
            <person name="Hepburn T."/>
            <person name="Howarth C."/>
            <person name="Jen D."/>
            <person name="Larson L."/>
            <person name="Lewis B."/>
            <person name="Mehta T."/>
            <person name="Park D."/>
            <person name="Pearson M."/>
            <person name="Roberts A."/>
            <person name="Saif S."/>
            <person name="Shenoy N."/>
            <person name="Sisk P."/>
            <person name="Stolte C."/>
            <person name="Sykes S."/>
            <person name="Thomson T."/>
            <person name="Walk T."/>
            <person name="White J."/>
            <person name="Yandava C."/>
            <person name="Burger G."/>
            <person name="Gray M.W."/>
            <person name="Holland P.W.H."/>
            <person name="King N."/>
            <person name="Lang F.B.F."/>
            <person name="Roger A.J."/>
            <person name="Ruiz-Trillo I."/>
            <person name="Lander E."/>
            <person name="Nusbaum C."/>
        </authorList>
    </citation>
    <scope>NUCLEOTIDE SEQUENCE [LARGE SCALE GENOMIC DNA]</scope>
    <source>
        <strain evidence="3 4">DAOM BR117</strain>
    </source>
</reference>
<feature type="compositionally biased region" description="Low complexity" evidence="1">
    <location>
        <begin position="7"/>
        <end position="16"/>
    </location>
</feature>
<dbReference type="STRING" id="645134.A0A0L0HLZ3"/>
<feature type="domain" description="vWA found in TerF C terminus" evidence="2">
    <location>
        <begin position="295"/>
        <end position="477"/>
    </location>
</feature>
<evidence type="ECO:0000256" key="1">
    <source>
        <dbReference type="SAM" id="MobiDB-lite"/>
    </source>
</evidence>
<feature type="compositionally biased region" description="Pro residues" evidence="1">
    <location>
        <begin position="64"/>
        <end position="87"/>
    </location>
</feature>
<dbReference type="PANTHER" id="PTHR34706:SF2">
    <property type="entry name" value="RFEF"/>
    <property type="match status" value="1"/>
</dbReference>
<dbReference type="OMA" id="SVRFMNN"/>
<sequence length="507" mass="52504">MGLASKLAGGARPLGGAPHGGQPYGAPPPTQAPYGSQPPYGAPPNQPYGAPPPNQAPYGGQPPYGAPPNQPYGAPPPSQAPYGPPPNQSSGAPPSNKPPYGASPTGQAPPFQQPPYGAPPGGPAPPFGGVGMNQAGPYGGPPGPYGGPPQNGPYGPPQGSFPGGFGQSGPPGNAPWGAQSAPPSGYPGAAYGAPPPGAPYGQAQQGPPGQSGVGGISHAQPHPAAAQRSFPVIAAKLDYIVNTNQLQNFYPPQTIQQIADRISKTVDFDSLTAHWKLQTSELAYDLASLALYDIVIYSDDSGSMSAAENGERIDDLNLIVSKVAEIASLFDQDGITVRFMNSEQQGNNLRSEAEATALIRSIRYMGVTPLGSQLDAKVIQPLVIGPARSNSLQKPVLVITITDGEPVGEPRDKVQTVIAGAKQALTSTRYGGGAAAFQFAQVGKDQGAQRFLATLDNDPNIGRMVDCTSYFELEQMEMAKKGVNLTPEMWLVKLMVGSIDRTYDEQD</sequence>
<accession>A0A0L0HLZ3</accession>
<dbReference type="VEuPathDB" id="FungiDB:SPPG_02612"/>
<name>A0A0L0HLZ3_SPIPD</name>
<evidence type="ECO:0000259" key="2">
    <source>
        <dbReference type="Pfam" id="PF10138"/>
    </source>
</evidence>
<dbReference type="Pfam" id="PF10138">
    <property type="entry name" value="vWA-TerF-like"/>
    <property type="match status" value="1"/>
</dbReference>
<dbReference type="Proteomes" id="UP000053201">
    <property type="component" value="Unassembled WGS sequence"/>
</dbReference>
<evidence type="ECO:0000313" key="4">
    <source>
        <dbReference type="Proteomes" id="UP000053201"/>
    </source>
</evidence>
<dbReference type="RefSeq" id="XP_016610156.1">
    <property type="nucleotide sequence ID" value="XM_016750895.1"/>
</dbReference>
<dbReference type="InParanoid" id="A0A0L0HLZ3"/>
<dbReference type="EMBL" id="KQ257453">
    <property type="protein sequence ID" value="KND02117.1"/>
    <property type="molecule type" value="Genomic_DNA"/>
</dbReference>